<proteinExistence type="predicted"/>
<dbReference type="Pfam" id="PF14111">
    <property type="entry name" value="DUF4283"/>
    <property type="match status" value="1"/>
</dbReference>
<accession>A0A8S0SA42</accession>
<dbReference type="InterPro" id="IPR025558">
    <property type="entry name" value="DUF4283"/>
</dbReference>
<name>A0A8S0SA42_OLEEU</name>
<sequence length="519" mass="58679">MAAVGAPLVATTSMGTIARSDPGPMSYAQAIQKQKSFTSFNLSLRFPTEIGGEKGFIFSEHEMSKAAEDFQFALVLKFLRSRPSINLIRTTIIKTWGLTKIPTMSFMDCFHVLIQMQNEKDFIHSWAREGRTLAGCSFHLFRWTKEFNLEKESSLALQWIFLPGLPLHLNRIDCLRIFATRFGRYLGTDNATINRSRAIGARICVEVDLNEEPVQGFPIVMASTKLWQEARYERQGFYCSKCSRQGHTAIVCRTGEIHKGRTAIVVKQVTGREFWRIKQNNPHIEASTKKTNDMLDHHGNNVDTLATAEVSKTRGTDVSNLEKIDHDDKDEGEIRQEVDNLEDCLIDPIQKRLEFDTECDLNNEMNGKYVGIENNSGNEHTIEKDSEVMNIKGSKTDPGDTIQHSHPILEAEVVTRILAEEVGMKLRESKLLMDGHAALVSEVLELENRIKPQSKDSVNIEAPTLLVSLSDGEEDIALRKLRKEQGYNSDMEVNLSKKLETKAVRTSQRVVNRPSKLNL</sequence>
<evidence type="ECO:0000313" key="2">
    <source>
        <dbReference type="EMBL" id="CAA2988851.1"/>
    </source>
</evidence>
<evidence type="ECO:0000313" key="3">
    <source>
        <dbReference type="Proteomes" id="UP000594638"/>
    </source>
</evidence>
<dbReference type="Proteomes" id="UP000594638">
    <property type="component" value="Unassembled WGS sequence"/>
</dbReference>
<keyword evidence="3" id="KW-1185">Reference proteome</keyword>
<dbReference type="EMBL" id="CACTIH010004032">
    <property type="protein sequence ID" value="CAA2988851.1"/>
    <property type="molecule type" value="Genomic_DNA"/>
</dbReference>
<dbReference type="PANTHER" id="PTHR31286">
    <property type="entry name" value="GLYCINE-RICH CELL WALL STRUCTURAL PROTEIN 1.8-LIKE"/>
    <property type="match status" value="1"/>
</dbReference>
<evidence type="ECO:0000259" key="1">
    <source>
        <dbReference type="Pfam" id="PF14111"/>
    </source>
</evidence>
<dbReference type="InterPro" id="IPR040256">
    <property type="entry name" value="At4g02000-like"/>
</dbReference>
<feature type="domain" description="DUF4283" evidence="1">
    <location>
        <begin position="67"/>
        <end position="150"/>
    </location>
</feature>
<reference evidence="2 3" key="1">
    <citation type="submission" date="2019-12" db="EMBL/GenBank/DDBJ databases">
        <authorList>
            <person name="Alioto T."/>
            <person name="Alioto T."/>
            <person name="Gomez Garrido J."/>
        </authorList>
    </citation>
    <scope>NUCLEOTIDE SEQUENCE [LARGE SCALE GENOMIC DNA]</scope>
</reference>
<comment type="caution">
    <text evidence="2">The sequence shown here is derived from an EMBL/GenBank/DDBJ whole genome shotgun (WGS) entry which is preliminary data.</text>
</comment>
<dbReference type="PANTHER" id="PTHR31286:SF99">
    <property type="entry name" value="DUF4283 DOMAIN-CONTAINING PROTEIN"/>
    <property type="match status" value="1"/>
</dbReference>
<dbReference type="OrthoDB" id="913442at2759"/>
<gene>
    <name evidence="2" type="ORF">OLEA9_A053810</name>
</gene>
<organism evidence="2 3">
    <name type="scientific">Olea europaea subsp. europaea</name>
    <dbReference type="NCBI Taxonomy" id="158383"/>
    <lineage>
        <taxon>Eukaryota</taxon>
        <taxon>Viridiplantae</taxon>
        <taxon>Streptophyta</taxon>
        <taxon>Embryophyta</taxon>
        <taxon>Tracheophyta</taxon>
        <taxon>Spermatophyta</taxon>
        <taxon>Magnoliopsida</taxon>
        <taxon>eudicotyledons</taxon>
        <taxon>Gunneridae</taxon>
        <taxon>Pentapetalae</taxon>
        <taxon>asterids</taxon>
        <taxon>lamiids</taxon>
        <taxon>Lamiales</taxon>
        <taxon>Oleaceae</taxon>
        <taxon>Oleeae</taxon>
        <taxon>Olea</taxon>
    </lineage>
</organism>
<dbReference type="Gramene" id="OE9A053810T1">
    <property type="protein sequence ID" value="OE9A053810C1"/>
    <property type="gene ID" value="OE9A053810"/>
</dbReference>
<dbReference type="AlphaFoldDB" id="A0A8S0SA42"/>
<protein>
    <recommendedName>
        <fullName evidence="1">DUF4283 domain-containing protein</fullName>
    </recommendedName>
</protein>